<dbReference type="GeneID" id="14904241"/>
<dbReference type="OrthoDB" id="2119217at2759"/>
<dbReference type="GO" id="GO:0031514">
    <property type="term" value="C:motile cilium"/>
    <property type="evidence" value="ECO:0007669"/>
    <property type="project" value="TreeGrafter"/>
</dbReference>
<evidence type="ECO:0000256" key="7">
    <source>
        <dbReference type="SAM" id="MobiDB-lite"/>
    </source>
</evidence>
<evidence type="ECO:0000313" key="9">
    <source>
        <dbReference type="Proteomes" id="UP000008983"/>
    </source>
</evidence>
<dbReference type="GO" id="GO:0060271">
    <property type="term" value="P:cilium assembly"/>
    <property type="evidence" value="ECO:0007669"/>
    <property type="project" value="TreeGrafter"/>
</dbReference>
<dbReference type="eggNOG" id="ENOG502QPNA">
    <property type="taxonomic scope" value="Eukaryota"/>
</dbReference>
<dbReference type="PANTHER" id="PTHR13376">
    <property type="entry name" value="INTRAFLAGELLAR TRANSPORT PROTEIN 46 HOMOLOG"/>
    <property type="match status" value="1"/>
</dbReference>
<dbReference type="InParanoid" id="G0R2Y9"/>
<evidence type="ECO:0000256" key="5">
    <source>
        <dbReference type="ARBA" id="ARBA00023212"/>
    </source>
</evidence>
<feature type="compositionally biased region" description="Basic and acidic residues" evidence="7">
    <location>
        <begin position="38"/>
        <end position="47"/>
    </location>
</feature>
<evidence type="ECO:0000256" key="6">
    <source>
        <dbReference type="ARBA" id="ARBA00023273"/>
    </source>
</evidence>
<dbReference type="AlphaFoldDB" id="G0R2Y9"/>
<evidence type="ECO:0000256" key="4">
    <source>
        <dbReference type="ARBA" id="ARBA00023069"/>
    </source>
</evidence>
<dbReference type="Pfam" id="PF12317">
    <property type="entry name" value="IFT46_B_C"/>
    <property type="match status" value="1"/>
</dbReference>
<keyword evidence="4" id="KW-0969">Cilium</keyword>
<evidence type="ECO:0000256" key="2">
    <source>
        <dbReference type="ARBA" id="ARBA00007700"/>
    </source>
</evidence>
<dbReference type="STRING" id="857967.G0R2Y9"/>
<dbReference type="OMA" id="QYIRRYT"/>
<proteinExistence type="inferred from homology"/>
<gene>
    <name evidence="8" type="ORF">IMG5_181870</name>
</gene>
<feature type="region of interest" description="Disordered" evidence="7">
    <location>
        <begin position="1"/>
        <end position="81"/>
    </location>
</feature>
<protein>
    <recommendedName>
        <fullName evidence="10">Intraflagellar transport protein 46 homolog</fullName>
    </recommendedName>
</protein>
<feature type="compositionally biased region" description="Acidic residues" evidence="7">
    <location>
        <begin position="23"/>
        <end position="37"/>
    </location>
</feature>
<dbReference type="RefSeq" id="XP_004027510.1">
    <property type="nucleotide sequence ID" value="XM_004027461.1"/>
</dbReference>
<feature type="compositionally biased region" description="Low complexity" evidence="7">
    <location>
        <begin position="49"/>
        <end position="62"/>
    </location>
</feature>
<dbReference type="GO" id="GO:0030992">
    <property type="term" value="C:intraciliary transport particle B"/>
    <property type="evidence" value="ECO:0007669"/>
    <property type="project" value="TreeGrafter"/>
</dbReference>
<sequence>MSDQNLMDKAKIQKIDNQHIDEAVDLDSDGQSEDIESHDEPENKDNNILKTQQKSQQQGQEKQLSEEDLKPPQIVGAYNPSDYAHLDVNNEIKELFKYVQRYQPINMQLQSKLRPFIPEYYPAVGEVDAFLKMARPDQQEEQLGLHILDEPALNQSNRPVIDLMYKELVKKKKDDKSITIHSIENAEKNPKEIQLWINNVAQIRKKKQPPSVSYTKQMPDIDTLMQVWPQEIEDALSNFKIPSEELDLNLMDYSKLACAILDIPVHNTSNNTNVIESLHVLFTLYSEFKANQHFQQNKDQQYEQNQLQINQ</sequence>
<name>G0R2Y9_ICHMU</name>
<feature type="compositionally biased region" description="Basic and acidic residues" evidence="7">
    <location>
        <begin position="1"/>
        <end position="22"/>
    </location>
</feature>
<keyword evidence="9" id="KW-1185">Reference proteome</keyword>
<evidence type="ECO:0000256" key="3">
    <source>
        <dbReference type="ARBA" id="ARBA00022490"/>
    </source>
</evidence>
<comment type="subcellular location">
    <subcellularLocation>
        <location evidence="1">Cytoplasm</location>
        <location evidence="1">Cytoskeleton</location>
        <location evidence="1">Cilium basal body</location>
    </subcellularLocation>
</comment>
<reference evidence="8 9" key="1">
    <citation type="submission" date="2011-07" db="EMBL/GenBank/DDBJ databases">
        <authorList>
            <person name="Coyne R."/>
            <person name="Brami D."/>
            <person name="Johnson J."/>
            <person name="Hostetler J."/>
            <person name="Hannick L."/>
            <person name="Clark T."/>
            <person name="Cassidy-Hanley D."/>
            <person name="Inman J."/>
        </authorList>
    </citation>
    <scope>NUCLEOTIDE SEQUENCE [LARGE SCALE GENOMIC DNA]</scope>
    <source>
        <strain evidence="8 9">G5</strain>
    </source>
</reference>
<dbReference type="PANTHER" id="PTHR13376:SF0">
    <property type="entry name" value="INTRAFLAGELLAR TRANSPORT PROTEIN 46 HOMOLOG"/>
    <property type="match status" value="1"/>
</dbReference>
<keyword evidence="5" id="KW-0206">Cytoskeleton</keyword>
<dbReference type="Proteomes" id="UP000008983">
    <property type="component" value="Unassembled WGS sequence"/>
</dbReference>
<keyword evidence="6" id="KW-0966">Cell projection</keyword>
<accession>G0R2Y9</accession>
<dbReference type="EMBL" id="GL984284">
    <property type="protein sequence ID" value="EGR28165.1"/>
    <property type="molecule type" value="Genomic_DNA"/>
</dbReference>
<organism evidence="8 9">
    <name type="scientific">Ichthyophthirius multifiliis</name>
    <name type="common">White spot disease agent</name>
    <name type="synonym">Ich</name>
    <dbReference type="NCBI Taxonomy" id="5932"/>
    <lineage>
        <taxon>Eukaryota</taxon>
        <taxon>Sar</taxon>
        <taxon>Alveolata</taxon>
        <taxon>Ciliophora</taxon>
        <taxon>Intramacronucleata</taxon>
        <taxon>Oligohymenophorea</taxon>
        <taxon>Hymenostomatida</taxon>
        <taxon>Ophryoglenina</taxon>
        <taxon>Ichthyophthirius</taxon>
    </lineage>
</organism>
<dbReference type="GO" id="GO:0042073">
    <property type="term" value="P:intraciliary transport"/>
    <property type="evidence" value="ECO:0007669"/>
    <property type="project" value="InterPro"/>
</dbReference>
<dbReference type="InterPro" id="IPR022088">
    <property type="entry name" value="Intraflagellar_transp_cmplxB"/>
</dbReference>
<dbReference type="GO" id="GO:0005815">
    <property type="term" value="C:microtubule organizing center"/>
    <property type="evidence" value="ECO:0007669"/>
    <property type="project" value="TreeGrafter"/>
</dbReference>
<keyword evidence="3" id="KW-0963">Cytoplasm</keyword>
<evidence type="ECO:0000313" key="8">
    <source>
        <dbReference type="EMBL" id="EGR28165.1"/>
    </source>
</evidence>
<comment type="similarity">
    <text evidence="2">Belongs to the IFT46 family.</text>
</comment>
<evidence type="ECO:0000256" key="1">
    <source>
        <dbReference type="ARBA" id="ARBA00004120"/>
    </source>
</evidence>
<evidence type="ECO:0008006" key="10">
    <source>
        <dbReference type="Google" id="ProtNLM"/>
    </source>
</evidence>